<organism evidence="2 3">
    <name type="scientific">Algibacter aquimarinus</name>
    <dbReference type="NCBI Taxonomy" id="1136748"/>
    <lineage>
        <taxon>Bacteria</taxon>
        <taxon>Pseudomonadati</taxon>
        <taxon>Bacteroidota</taxon>
        <taxon>Flavobacteriia</taxon>
        <taxon>Flavobacteriales</taxon>
        <taxon>Flavobacteriaceae</taxon>
        <taxon>Algibacter</taxon>
    </lineage>
</organism>
<feature type="signal peptide" evidence="1">
    <location>
        <begin position="1"/>
        <end position="26"/>
    </location>
</feature>
<evidence type="ECO:0000313" key="3">
    <source>
        <dbReference type="Proteomes" id="UP001501692"/>
    </source>
</evidence>
<gene>
    <name evidence="2" type="ORF">GCM10023315_11790</name>
</gene>
<comment type="caution">
    <text evidence="2">The sequence shown here is derived from an EMBL/GenBank/DDBJ whole genome shotgun (WGS) entry which is preliminary data.</text>
</comment>
<feature type="chain" id="PRO_5046769215" description="Secreted protein" evidence="1">
    <location>
        <begin position="27"/>
        <end position="133"/>
    </location>
</feature>
<dbReference type="NCBIfam" id="NF047658">
    <property type="entry name" value="HYC_CC_PP"/>
    <property type="match status" value="1"/>
</dbReference>
<dbReference type="InterPro" id="IPR058060">
    <property type="entry name" value="HYC_CC_PP"/>
</dbReference>
<proteinExistence type="predicted"/>
<keyword evidence="3" id="KW-1185">Reference proteome</keyword>
<dbReference type="RefSeq" id="WP_345165693.1">
    <property type="nucleotide sequence ID" value="NZ_BAABJK010000004.1"/>
</dbReference>
<protein>
    <recommendedName>
        <fullName evidence="4">Secreted protein</fullName>
    </recommendedName>
</protein>
<dbReference type="Proteomes" id="UP001501692">
    <property type="component" value="Unassembled WGS sequence"/>
</dbReference>
<name>A0ABP9H9G0_9FLAO</name>
<sequence length="133" mass="15166">MIKQILHKSFSAFLALLVVFSTVSFTVEKHYCGDVLIDASVFSEVEKCGMEAIEKLQKKSCCKDELDFVKGQDELKFSSFEDLNFEQQQFTLAFAKTYLNGFESLPKQIIPHKDYSPPNLVADIQVLDQVFLI</sequence>
<evidence type="ECO:0008006" key="4">
    <source>
        <dbReference type="Google" id="ProtNLM"/>
    </source>
</evidence>
<reference evidence="3" key="1">
    <citation type="journal article" date="2019" name="Int. J. Syst. Evol. Microbiol.">
        <title>The Global Catalogue of Microorganisms (GCM) 10K type strain sequencing project: providing services to taxonomists for standard genome sequencing and annotation.</title>
        <authorList>
            <consortium name="The Broad Institute Genomics Platform"/>
            <consortium name="The Broad Institute Genome Sequencing Center for Infectious Disease"/>
            <person name="Wu L."/>
            <person name="Ma J."/>
        </authorList>
    </citation>
    <scope>NUCLEOTIDE SEQUENCE [LARGE SCALE GENOMIC DNA]</scope>
    <source>
        <strain evidence="3">JCM 18287</strain>
    </source>
</reference>
<dbReference type="EMBL" id="BAABJK010000004">
    <property type="protein sequence ID" value="GAA4964593.1"/>
    <property type="molecule type" value="Genomic_DNA"/>
</dbReference>
<dbReference type="Pfam" id="PF26622">
    <property type="entry name" value="DUF8199"/>
    <property type="match status" value="1"/>
</dbReference>
<evidence type="ECO:0000313" key="2">
    <source>
        <dbReference type="EMBL" id="GAA4964593.1"/>
    </source>
</evidence>
<evidence type="ECO:0000256" key="1">
    <source>
        <dbReference type="SAM" id="SignalP"/>
    </source>
</evidence>
<dbReference type="InterPro" id="IPR058512">
    <property type="entry name" value="DUF8199"/>
</dbReference>
<accession>A0ABP9H9G0</accession>
<keyword evidence="1" id="KW-0732">Signal</keyword>